<feature type="transmembrane region" description="Helical" evidence="7">
    <location>
        <begin position="105"/>
        <end position="127"/>
    </location>
</feature>
<evidence type="ECO:0000256" key="4">
    <source>
        <dbReference type="ARBA" id="ARBA00022692"/>
    </source>
</evidence>
<evidence type="ECO:0008006" key="10">
    <source>
        <dbReference type="Google" id="ProtNLM"/>
    </source>
</evidence>
<feature type="transmembrane region" description="Helical" evidence="7">
    <location>
        <begin position="236"/>
        <end position="256"/>
    </location>
</feature>
<dbReference type="PANTHER" id="PTHR36838:SF3">
    <property type="entry name" value="TRANSPORTER AUXIN EFFLUX CARRIER EC FAMILY"/>
    <property type="match status" value="1"/>
</dbReference>
<dbReference type="GO" id="GO:0016020">
    <property type="term" value="C:membrane"/>
    <property type="evidence" value="ECO:0007669"/>
    <property type="project" value="UniProtKB-SubCell"/>
</dbReference>
<dbReference type="PANTHER" id="PTHR36838">
    <property type="entry name" value="AUXIN EFFLUX CARRIER FAMILY PROTEIN"/>
    <property type="match status" value="1"/>
</dbReference>
<keyword evidence="2" id="KW-0813">Transport</keyword>
<evidence type="ECO:0000256" key="1">
    <source>
        <dbReference type="ARBA" id="ARBA00004141"/>
    </source>
</evidence>
<keyword evidence="6 7" id="KW-0472">Membrane</keyword>
<keyword evidence="3" id="KW-1003">Cell membrane</keyword>
<feature type="transmembrane region" description="Helical" evidence="7">
    <location>
        <begin position="262"/>
        <end position="281"/>
    </location>
</feature>
<feature type="transmembrane region" description="Helical" evidence="7">
    <location>
        <begin position="38"/>
        <end position="55"/>
    </location>
</feature>
<sequence length="316" mass="32332">MLAIFLKTLPFFALIGTGWLAGWLRLFSAEATAALTRFVFYFALSAMLFGFAAALDIRQLFDPRFALAYVGGSTALWLLAAAAARSRGASASGSRGASASEAAMLAHTSVIGNTGFLGVPMLVVLLGPAAIGPVLMVLTIDLVVFSTLITLIVAAARHGRVSLGTLLPVLRGLIGNPMIVAMLAGLGWSALRLPLPAPATEFLTLLGGAATPGALFAIGASLALQPARLPGTAATLSFAKLVLHPASVALAAWLLAVEPTAAGVMVAAAALPVAGNVYILAHHFRLAEEQVSTAILLSTAVSILTLPLVIHLITKG</sequence>
<dbReference type="AlphaFoldDB" id="A0A1G9FQN1"/>
<protein>
    <recommendedName>
        <fullName evidence="10">Malate transporter</fullName>
    </recommendedName>
</protein>
<evidence type="ECO:0000256" key="5">
    <source>
        <dbReference type="ARBA" id="ARBA00022989"/>
    </source>
</evidence>
<evidence type="ECO:0000256" key="2">
    <source>
        <dbReference type="ARBA" id="ARBA00022448"/>
    </source>
</evidence>
<evidence type="ECO:0000256" key="3">
    <source>
        <dbReference type="ARBA" id="ARBA00022475"/>
    </source>
</evidence>
<dbReference type="Proteomes" id="UP000199555">
    <property type="component" value="Unassembled WGS sequence"/>
</dbReference>
<organism evidence="8 9">
    <name type="scientific">Paracoccus chinensis</name>
    <dbReference type="NCBI Taxonomy" id="525640"/>
    <lineage>
        <taxon>Bacteria</taxon>
        <taxon>Pseudomonadati</taxon>
        <taxon>Pseudomonadota</taxon>
        <taxon>Alphaproteobacteria</taxon>
        <taxon>Rhodobacterales</taxon>
        <taxon>Paracoccaceae</taxon>
        <taxon>Paracoccus</taxon>
    </lineage>
</organism>
<feature type="transmembrane region" description="Helical" evidence="7">
    <location>
        <begin position="67"/>
        <end position="84"/>
    </location>
</feature>
<dbReference type="STRING" id="525640.SAMN04487971_10450"/>
<reference evidence="9" key="1">
    <citation type="submission" date="2016-10" db="EMBL/GenBank/DDBJ databases">
        <authorList>
            <person name="Varghese N."/>
            <person name="Submissions S."/>
        </authorList>
    </citation>
    <scope>NUCLEOTIDE SEQUENCE [LARGE SCALE GENOMIC DNA]</scope>
    <source>
        <strain evidence="9">CGMCC 1.7655</strain>
    </source>
</reference>
<comment type="subcellular location">
    <subcellularLocation>
        <location evidence="1">Membrane</location>
        <topology evidence="1">Multi-pass membrane protein</topology>
    </subcellularLocation>
</comment>
<feature type="transmembrane region" description="Helical" evidence="7">
    <location>
        <begin position="6"/>
        <end position="26"/>
    </location>
</feature>
<evidence type="ECO:0000313" key="9">
    <source>
        <dbReference type="Proteomes" id="UP000199555"/>
    </source>
</evidence>
<accession>A0A1G9FQN1</accession>
<dbReference type="Pfam" id="PF03547">
    <property type="entry name" value="Mem_trans"/>
    <property type="match status" value="1"/>
</dbReference>
<keyword evidence="5 7" id="KW-1133">Transmembrane helix</keyword>
<name>A0A1G9FQN1_9RHOB</name>
<dbReference type="RefSeq" id="WP_090753784.1">
    <property type="nucleotide sequence ID" value="NZ_FNGE01000004.1"/>
</dbReference>
<feature type="transmembrane region" description="Helical" evidence="7">
    <location>
        <begin position="202"/>
        <end position="224"/>
    </location>
</feature>
<evidence type="ECO:0000256" key="6">
    <source>
        <dbReference type="ARBA" id="ARBA00023136"/>
    </source>
</evidence>
<gene>
    <name evidence="8" type="ORF">SAMN04487971_10450</name>
</gene>
<keyword evidence="4 7" id="KW-0812">Transmembrane</keyword>
<keyword evidence="9" id="KW-1185">Reference proteome</keyword>
<dbReference type="EMBL" id="FNGE01000004">
    <property type="protein sequence ID" value="SDK90711.1"/>
    <property type="molecule type" value="Genomic_DNA"/>
</dbReference>
<proteinExistence type="predicted"/>
<feature type="transmembrane region" description="Helical" evidence="7">
    <location>
        <begin position="293"/>
        <end position="313"/>
    </location>
</feature>
<evidence type="ECO:0000313" key="8">
    <source>
        <dbReference type="EMBL" id="SDK90711.1"/>
    </source>
</evidence>
<feature type="transmembrane region" description="Helical" evidence="7">
    <location>
        <begin position="133"/>
        <end position="156"/>
    </location>
</feature>
<feature type="transmembrane region" description="Helical" evidence="7">
    <location>
        <begin position="168"/>
        <end position="190"/>
    </location>
</feature>
<dbReference type="GO" id="GO:0055085">
    <property type="term" value="P:transmembrane transport"/>
    <property type="evidence" value="ECO:0007669"/>
    <property type="project" value="InterPro"/>
</dbReference>
<dbReference type="OrthoDB" id="7329340at2"/>
<evidence type="ECO:0000256" key="7">
    <source>
        <dbReference type="SAM" id="Phobius"/>
    </source>
</evidence>
<dbReference type="InterPro" id="IPR004776">
    <property type="entry name" value="Mem_transp_PIN-like"/>
</dbReference>